<evidence type="ECO:0000313" key="4">
    <source>
        <dbReference type="Proteomes" id="UP000324897"/>
    </source>
</evidence>
<feature type="signal peptide" evidence="2">
    <location>
        <begin position="1"/>
        <end position="22"/>
    </location>
</feature>
<dbReference type="Proteomes" id="UP000324897">
    <property type="component" value="Unassembled WGS sequence"/>
</dbReference>
<accession>A0A5J9SR79</accession>
<dbReference type="Gramene" id="TVU01449">
    <property type="protein sequence ID" value="TVU01449"/>
    <property type="gene ID" value="EJB05_53099"/>
</dbReference>
<protein>
    <recommendedName>
        <fullName evidence="5">SMP domain-containing protein</fullName>
    </recommendedName>
</protein>
<dbReference type="AlphaFoldDB" id="A0A5J9SR79"/>
<keyword evidence="4" id="KW-1185">Reference proteome</keyword>
<evidence type="ECO:0000313" key="3">
    <source>
        <dbReference type="EMBL" id="TVU01449.1"/>
    </source>
</evidence>
<dbReference type="OrthoDB" id="672683at2759"/>
<keyword evidence="2" id="KW-0732">Signal</keyword>
<evidence type="ECO:0008006" key="5">
    <source>
        <dbReference type="Google" id="ProtNLM"/>
    </source>
</evidence>
<gene>
    <name evidence="3" type="ORF">EJB05_53099</name>
</gene>
<evidence type="ECO:0000256" key="1">
    <source>
        <dbReference type="SAM" id="MobiDB-lite"/>
    </source>
</evidence>
<sequence length="131" mass="14265">MAGSKVLRTYILIFIIVSSSQAEARRLMEAASNGMTHNDAVVEGDGSFRAKQEMATPTSSGQGGYETMQMTTTDSRPTAPVLRNTSKVQESAHYKTVGRNITAKLHRAVMDPNANVGNMEGREQIEDVFGR</sequence>
<organism evidence="3 4">
    <name type="scientific">Eragrostis curvula</name>
    <name type="common">weeping love grass</name>
    <dbReference type="NCBI Taxonomy" id="38414"/>
    <lineage>
        <taxon>Eukaryota</taxon>
        <taxon>Viridiplantae</taxon>
        <taxon>Streptophyta</taxon>
        <taxon>Embryophyta</taxon>
        <taxon>Tracheophyta</taxon>
        <taxon>Spermatophyta</taxon>
        <taxon>Magnoliopsida</taxon>
        <taxon>Liliopsida</taxon>
        <taxon>Poales</taxon>
        <taxon>Poaceae</taxon>
        <taxon>PACMAD clade</taxon>
        <taxon>Chloridoideae</taxon>
        <taxon>Eragrostideae</taxon>
        <taxon>Eragrostidinae</taxon>
        <taxon>Eragrostis</taxon>
    </lineage>
</organism>
<proteinExistence type="predicted"/>
<comment type="caution">
    <text evidence="3">The sequence shown here is derived from an EMBL/GenBank/DDBJ whole genome shotgun (WGS) entry which is preliminary data.</text>
</comment>
<dbReference type="EMBL" id="RWGY01000445">
    <property type="protein sequence ID" value="TVU01449.1"/>
    <property type="molecule type" value="Genomic_DNA"/>
</dbReference>
<reference evidence="3 4" key="1">
    <citation type="journal article" date="2019" name="Sci. Rep.">
        <title>A high-quality genome of Eragrostis curvula grass provides insights into Poaceae evolution and supports new strategies to enhance forage quality.</title>
        <authorList>
            <person name="Carballo J."/>
            <person name="Santos B.A.C.M."/>
            <person name="Zappacosta D."/>
            <person name="Garbus I."/>
            <person name="Selva J.P."/>
            <person name="Gallo C.A."/>
            <person name="Diaz A."/>
            <person name="Albertini E."/>
            <person name="Caccamo M."/>
            <person name="Echenique V."/>
        </authorList>
    </citation>
    <scope>NUCLEOTIDE SEQUENCE [LARGE SCALE GENOMIC DNA]</scope>
    <source>
        <strain evidence="4">cv. Victoria</strain>
        <tissue evidence="3">Leaf</tissue>
    </source>
</reference>
<feature type="chain" id="PRO_5023835772" description="SMP domain-containing protein" evidence="2">
    <location>
        <begin position="23"/>
        <end position="131"/>
    </location>
</feature>
<feature type="non-terminal residue" evidence="3">
    <location>
        <position position="1"/>
    </location>
</feature>
<evidence type="ECO:0000256" key="2">
    <source>
        <dbReference type="SAM" id="SignalP"/>
    </source>
</evidence>
<feature type="region of interest" description="Disordered" evidence="1">
    <location>
        <begin position="51"/>
        <end position="95"/>
    </location>
</feature>
<name>A0A5J9SR79_9POAL</name>